<proteinExistence type="predicted"/>
<name>A0ACC1IH20_9FUNG</name>
<dbReference type="Proteomes" id="UP001150581">
    <property type="component" value="Unassembled WGS sequence"/>
</dbReference>
<keyword evidence="2" id="KW-1185">Reference proteome</keyword>
<gene>
    <name evidence="1" type="ORF">LPJ66_004774</name>
</gene>
<dbReference type="EMBL" id="JANBPG010000604">
    <property type="protein sequence ID" value="KAJ1895128.1"/>
    <property type="molecule type" value="Genomic_DNA"/>
</dbReference>
<comment type="caution">
    <text evidence="1">The sequence shown here is derived from an EMBL/GenBank/DDBJ whole genome shotgun (WGS) entry which is preliminary data.</text>
</comment>
<sequence length="465" mass="52088">MGNRLSFSVTESELARQKSVEDMNLTLDPRGRADAIMLVVIATVYAMDTAAVIFMLWNRKYPPLKAKNPLHMTLIVAVSIIWFVGDLQGSGHLPLANTPLANCKVFGFWMRVLMGVCLQNSLIALRSYGLYRVFGRFLPYHSLGLYLPYALYCLILLTFGIVAQVLDPSISTYYIAELDLCVFHQGLLAAMFVLLWVTIVIGGIVHWHIRGIKSSFDESREMMIAYVIVIAAVTLSTALTYSTPLYHLNVRMRIIYTSLNHIAGNSLWWVIMAKPLYKCLFDRERYLKQWIGKLRDDGLQNEYNIDSNEATAVVHGFSSSYIKRSTLLASINGNKKGGDFHPMEDSIYSDGYDSRDHTNTIYFQHSESPLTFDGGISNELSNCSPSAAGRYNGDVMLEVATQSLDTEAARRNNSLTQACLTSPRLPLKLPTLVSFPEDAVTVPHNPGAIQNENLDNYGTEKRQLI</sequence>
<accession>A0ACC1IH20</accession>
<reference evidence="1" key="1">
    <citation type="submission" date="2022-07" db="EMBL/GenBank/DDBJ databases">
        <title>Phylogenomic reconstructions and comparative analyses of Kickxellomycotina fungi.</title>
        <authorList>
            <person name="Reynolds N.K."/>
            <person name="Stajich J.E."/>
            <person name="Barry K."/>
            <person name="Grigoriev I.V."/>
            <person name="Crous P."/>
            <person name="Smith M.E."/>
        </authorList>
    </citation>
    <scope>NUCLEOTIDE SEQUENCE</scope>
    <source>
        <strain evidence="1">Benny 63K</strain>
    </source>
</reference>
<protein>
    <submittedName>
        <fullName evidence="1">Uncharacterized protein</fullName>
    </submittedName>
</protein>
<organism evidence="1 2">
    <name type="scientific">Kickxella alabastrina</name>
    <dbReference type="NCBI Taxonomy" id="61397"/>
    <lineage>
        <taxon>Eukaryota</taxon>
        <taxon>Fungi</taxon>
        <taxon>Fungi incertae sedis</taxon>
        <taxon>Zoopagomycota</taxon>
        <taxon>Kickxellomycotina</taxon>
        <taxon>Kickxellomycetes</taxon>
        <taxon>Kickxellales</taxon>
        <taxon>Kickxellaceae</taxon>
        <taxon>Kickxella</taxon>
    </lineage>
</organism>
<evidence type="ECO:0000313" key="1">
    <source>
        <dbReference type="EMBL" id="KAJ1895128.1"/>
    </source>
</evidence>
<evidence type="ECO:0000313" key="2">
    <source>
        <dbReference type="Proteomes" id="UP001150581"/>
    </source>
</evidence>